<dbReference type="InterPro" id="IPR018712">
    <property type="entry name" value="Tle1-like_cat"/>
</dbReference>
<proteinExistence type="predicted"/>
<gene>
    <name evidence="2" type="ORF">LY79DRAFT_539081</name>
</gene>
<comment type="caution">
    <text evidence="2">The sequence shown here is derived from an EMBL/GenBank/DDBJ whole genome shotgun (WGS) entry which is preliminary data.</text>
</comment>
<dbReference type="RefSeq" id="XP_060419111.1">
    <property type="nucleotide sequence ID" value="XM_060556790.1"/>
</dbReference>
<accession>A0AAD8QAF7</accession>
<dbReference type="PANTHER" id="PTHR33840:SF16">
    <property type="entry name" value="DUF2235 DOMAIN-CONTAINING PROTEIN"/>
    <property type="match status" value="1"/>
</dbReference>
<reference evidence="2" key="1">
    <citation type="submission" date="2021-06" db="EMBL/GenBank/DDBJ databases">
        <title>Comparative genomics, transcriptomics and evolutionary studies reveal genomic signatures of adaptation to plant cell wall in hemibiotrophic fungi.</title>
        <authorList>
            <consortium name="DOE Joint Genome Institute"/>
            <person name="Baroncelli R."/>
            <person name="Diaz J.F."/>
            <person name="Benocci T."/>
            <person name="Peng M."/>
            <person name="Battaglia E."/>
            <person name="Haridas S."/>
            <person name="Andreopoulos W."/>
            <person name="Labutti K."/>
            <person name="Pangilinan J."/>
            <person name="Floch G.L."/>
            <person name="Makela M.R."/>
            <person name="Henrissat B."/>
            <person name="Grigoriev I.V."/>
            <person name="Crouch J.A."/>
            <person name="De Vries R.P."/>
            <person name="Sukno S.A."/>
            <person name="Thon M.R."/>
        </authorList>
    </citation>
    <scope>NUCLEOTIDE SEQUENCE</scope>
    <source>
        <strain evidence="2">CBS 125086</strain>
    </source>
</reference>
<evidence type="ECO:0000259" key="1">
    <source>
        <dbReference type="Pfam" id="PF09994"/>
    </source>
</evidence>
<dbReference type="AlphaFoldDB" id="A0AAD8QAF7"/>
<organism evidence="2 3">
    <name type="scientific">Colletotrichum navitas</name>
    <dbReference type="NCBI Taxonomy" id="681940"/>
    <lineage>
        <taxon>Eukaryota</taxon>
        <taxon>Fungi</taxon>
        <taxon>Dikarya</taxon>
        <taxon>Ascomycota</taxon>
        <taxon>Pezizomycotina</taxon>
        <taxon>Sordariomycetes</taxon>
        <taxon>Hypocreomycetidae</taxon>
        <taxon>Glomerellales</taxon>
        <taxon>Glomerellaceae</taxon>
        <taxon>Colletotrichum</taxon>
        <taxon>Colletotrichum graminicola species complex</taxon>
    </lineage>
</organism>
<evidence type="ECO:0000313" key="3">
    <source>
        <dbReference type="Proteomes" id="UP001230504"/>
    </source>
</evidence>
<dbReference type="PANTHER" id="PTHR33840">
    <property type="match status" value="1"/>
</dbReference>
<dbReference type="Pfam" id="PF09994">
    <property type="entry name" value="T6SS_Tle1-like_cat"/>
    <property type="match status" value="1"/>
</dbReference>
<evidence type="ECO:0000313" key="2">
    <source>
        <dbReference type="EMBL" id="KAK1598406.1"/>
    </source>
</evidence>
<keyword evidence="3" id="KW-1185">Reference proteome</keyword>
<dbReference type="GeneID" id="85441030"/>
<name>A0AAD8QAF7_9PEZI</name>
<protein>
    <recommendedName>
        <fullName evidence="1">T6SS Phospholipase effector Tle1-like catalytic domain-containing protein</fullName>
    </recommendedName>
</protein>
<feature type="domain" description="T6SS Phospholipase effector Tle1-like catalytic" evidence="1">
    <location>
        <begin position="67"/>
        <end position="451"/>
    </location>
</feature>
<dbReference type="Proteomes" id="UP001230504">
    <property type="component" value="Unassembled WGS sequence"/>
</dbReference>
<dbReference type="EMBL" id="JAHLJV010000005">
    <property type="protein sequence ID" value="KAK1598406.1"/>
    <property type="molecule type" value="Genomic_DNA"/>
</dbReference>
<sequence>MTNLSPNSSDLWTSFEVKPPGSVPLDYGSPASGAQYFSLAVDPRRRYYGQAPEEDSEEEKLPPPTPKRIIICCDGTWQSSVNGRWGIPSNVTRLARSIARTGKMKKKKENQIENEIGNEFETTEDVDEEFACPQIVYYGSGIGAGAGVSLLENLRQAVFGDGLVAEVIKAYNFIVMNYSPGDQICCFGFSRGAFTARAVAGLITDIGIIQPKEMNDFPDLYRLHRQYRVKDGPTFRQTTAYREWITGKFEGGQQIRKGHSLPPESSRVIEVEGVFDTVGALGVPGLFWVQGLLNFIALRLPWIGIDYQGFHRTSLSNYTKHAFHALALDEHMAPFKPTLWHLPNAEENEKEEQGLESYKSLNEDQVKYYFEDLANGRIKKEPTEQDLNDAWNDVVKVHMAKNPKDFTPELRQVWFPGGHVNIGGGNSTSLVGLSYDFEQIALITFAWMCDQIAPFIGLDDGKVEGKPDSFSSLANREIEARNYLMFGLDQKRNSGLLGFLRRKLQSVASLAPATTNNNGGADIWGTGDIIDVFKIFESFYIFGIFVFFLKLLPFTYTDRTPGHYKDEFREGSDTKEMIHPSVYYRMSERPDYTPGSLVPIPEPKKGDCNRLQPKWKSKEVNIQGYVIKKEDRISRHMINQSRAKNFMAPLMEIE</sequence>